<feature type="domain" description="THIF-type NAD/FAD binding fold" evidence="1">
    <location>
        <begin position="27"/>
        <end position="286"/>
    </location>
</feature>
<dbReference type="EMBL" id="CP001087">
    <property type="protein sequence ID" value="ACN17717.1"/>
    <property type="molecule type" value="Genomic_DNA"/>
</dbReference>
<dbReference type="NCBIfam" id="NF011424">
    <property type="entry name" value="PRK14851.1"/>
    <property type="match status" value="1"/>
</dbReference>
<dbReference type="SUPFAM" id="SSF55469">
    <property type="entry name" value="FMN-dependent nitroreductase-like"/>
    <property type="match status" value="2"/>
</dbReference>
<dbReference type="HOGENOM" id="CLU_020676_0_0_7"/>
<evidence type="ECO:0000313" key="2">
    <source>
        <dbReference type="EMBL" id="ACN17717.1"/>
    </source>
</evidence>
<dbReference type="Gene3D" id="3.40.50.720">
    <property type="entry name" value="NAD(P)-binding Rossmann-like Domain"/>
    <property type="match status" value="1"/>
</dbReference>
<dbReference type="eggNOG" id="COG0778">
    <property type="taxonomic scope" value="Bacteria"/>
</dbReference>
<dbReference type="GO" id="GO:0061504">
    <property type="term" value="P:cyclic threonylcarbamoyladenosine biosynthetic process"/>
    <property type="evidence" value="ECO:0007669"/>
    <property type="project" value="TreeGrafter"/>
</dbReference>
<dbReference type="InterPro" id="IPR000594">
    <property type="entry name" value="ThiF_NAD_FAD-bd"/>
</dbReference>
<name>C0QGD8_DESAH</name>
<evidence type="ECO:0000313" key="3">
    <source>
        <dbReference type="Proteomes" id="UP000000442"/>
    </source>
</evidence>
<reference evidence="2 3" key="1">
    <citation type="journal article" date="2009" name="Environ. Microbiol.">
        <title>Genome sequence of Desulfobacterium autotrophicum HRM2, a marine sulfate reducer oxidizing organic carbon completely to carbon dioxide.</title>
        <authorList>
            <person name="Strittmatter A.W."/>
            <person name="Liesegang H."/>
            <person name="Rabus R."/>
            <person name="Decker I."/>
            <person name="Amann J."/>
            <person name="Andres S."/>
            <person name="Henne A."/>
            <person name="Fricke W.F."/>
            <person name="Martinez-Arias R."/>
            <person name="Bartels D."/>
            <person name="Goesmann A."/>
            <person name="Krause L."/>
            <person name="Puehler A."/>
            <person name="Klenk H.P."/>
            <person name="Richter M."/>
            <person name="Schuler M."/>
            <person name="Gloeckner F.O."/>
            <person name="Meyerdierks A."/>
            <person name="Gottschalk G."/>
            <person name="Amann R."/>
        </authorList>
    </citation>
    <scope>NUCLEOTIDE SEQUENCE [LARGE SCALE GENOMIC DNA]</scope>
    <source>
        <strain evidence="3">ATCC 43914 / DSM 3382 / HRM2</strain>
    </source>
</reference>
<dbReference type="Gene3D" id="3.40.109.10">
    <property type="entry name" value="NADH Oxidase"/>
    <property type="match status" value="1"/>
</dbReference>
<dbReference type="NCBIfam" id="NF006077">
    <property type="entry name" value="PRK08223.1"/>
    <property type="match status" value="1"/>
</dbReference>
<dbReference type="STRING" id="177437.HRM2_46610"/>
<gene>
    <name evidence="2" type="ordered locus">HRM2_46610</name>
</gene>
<dbReference type="GO" id="GO:0016491">
    <property type="term" value="F:oxidoreductase activity"/>
    <property type="evidence" value="ECO:0007669"/>
    <property type="project" value="InterPro"/>
</dbReference>
<dbReference type="GO" id="GO:0008641">
    <property type="term" value="F:ubiquitin-like modifier activating enzyme activity"/>
    <property type="evidence" value="ECO:0007669"/>
    <property type="project" value="InterPro"/>
</dbReference>
<dbReference type="GO" id="GO:0061503">
    <property type="term" value="F:tRNA threonylcarbamoyladenosine dehydratase"/>
    <property type="evidence" value="ECO:0007669"/>
    <property type="project" value="TreeGrafter"/>
</dbReference>
<dbReference type="InterPro" id="IPR045886">
    <property type="entry name" value="ThiF/MoeB/HesA"/>
</dbReference>
<dbReference type="Proteomes" id="UP000000442">
    <property type="component" value="Chromosome"/>
</dbReference>
<sequence>MPIKSYLEKLQEYGISSQKEYHIEAFSRNIGLLTPEEQEILAKSKIAIPGMGGVGSAHLITMVRTGIGRFNIADFDIYEPANVNRQFGARVPDFGRPKLDVMKEQALSINPFLEITEFPDGINAENMDLFLDGVSVVIDSLDFFAFDIRRQLFNRAREKGIYVITAGPLGFGSAMLVFAPDRGIAFDDYFNIIEDMKPEDQYLAFAMGLAPKALQFKYMDTSKLSFKSRKGPSLNIACQLCTGMAGTEAVRIILGKGMIKPVPYYSQFDPYLRKYCIKKLNMGNKHPWQRIKTVLVKKMLTRNTPIGPEEPEKPVSLCRDGKISGELLDYIIKAGIQAPSGDNVQPWKFAKTNNRITLYLDKAADESFFNVHQMASVISCGAVIENMKITATGFGLKADLSYGEGDTMAQVDLSINDAVEKDLLADYIWKRKTNRKLFEKRKASQGLLVELRDSIQNIQGTGIHFITDTDSLEKLARVVSKADRIRTERQDLHEHFFKMIRFSPEETLDKRDGFYIKNLEAGVDGEAFLRTTRSWPVMNIANKLGFGKIVAKAAYDALIHSSGAALVVVRGINTESYLNGGRALERVWLTLSRYGFELQPMTAITLFLLRKQLDGDGAFDSKHRKLLNEIRGEYGALFPDCDFTQDGQVMLFRFGKASQIKYQTLRKYNSHFAPMGKCVLN</sequence>
<dbReference type="KEGG" id="dat:HRM2_46610"/>
<dbReference type="OrthoDB" id="272552at2"/>
<dbReference type="Pfam" id="PF00899">
    <property type="entry name" value="ThiF"/>
    <property type="match status" value="1"/>
</dbReference>
<dbReference type="InterPro" id="IPR000415">
    <property type="entry name" value="Nitroreductase-like"/>
</dbReference>
<dbReference type="eggNOG" id="COG0476">
    <property type="taxonomic scope" value="Bacteria"/>
</dbReference>
<dbReference type="PANTHER" id="PTHR43267:SF1">
    <property type="entry name" value="TRNA THREONYLCARBAMOYLADENOSINE DEHYDRATASE"/>
    <property type="match status" value="1"/>
</dbReference>
<dbReference type="SUPFAM" id="SSF69572">
    <property type="entry name" value="Activating enzymes of the ubiquitin-like proteins"/>
    <property type="match status" value="1"/>
</dbReference>
<dbReference type="AlphaFoldDB" id="C0QGD8"/>
<keyword evidence="3" id="KW-1185">Reference proteome</keyword>
<accession>C0QGD8</accession>
<dbReference type="RefSeq" id="WP_015906427.1">
    <property type="nucleotide sequence ID" value="NC_012108.1"/>
</dbReference>
<dbReference type="PANTHER" id="PTHR43267">
    <property type="entry name" value="TRNA THREONYLCARBAMOYLADENOSINE DEHYDRATASE"/>
    <property type="match status" value="1"/>
</dbReference>
<protein>
    <submittedName>
        <fullName evidence="2">UBA/THIF-type NAD/FAD binding family protein</fullName>
    </submittedName>
</protein>
<organism evidence="2 3">
    <name type="scientific">Desulforapulum autotrophicum (strain ATCC 43914 / DSM 3382 / VKM B-1955 / HRM2)</name>
    <name type="common">Desulfobacterium autotrophicum</name>
    <dbReference type="NCBI Taxonomy" id="177437"/>
    <lineage>
        <taxon>Bacteria</taxon>
        <taxon>Pseudomonadati</taxon>
        <taxon>Thermodesulfobacteriota</taxon>
        <taxon>Desulfobacteria</taxon>
        <taxon>Desulfobacterales</taxon>
        <taxon>Desulfobacteraceae</taxon>
        <taxon>Desulforapulum</taxon>
    </lineage>
</organism>
<dbReference type="InterPro" id="IPR035985">
    <property type="entry name" value="Ubiquitin-activating_enz"/>
</dbReference>
<dbReference type="CDD" id="cd01483">
    <property type="entry name" value="E1_enzyme_family"/>
    <property type="match status" value="1"/>
</dbReference>
<evidence type="ECO:0000259" key="1">
    <source>
        <dbReference type="Pfam" id="PF00899"/>
    </source>
</evidence>
<proteinExistence type="predicted"/>